<keyword evidence="1" id="KW-0812">Transmembrane</keyword>
<reference evidence="2 3" key="1">
    <citation type="journal article" date="2017" name="Nat. Microbiol.">
        <title>Natural product diversity associated with the nematode symbionts Photorhabdus and Xenorhabdus.</title>
        <authorList>
            <person name="Tobias N.J."/>
            <person name="Wolff H."/>
            <person name="Djahanschiri B."/>
            <person name="Grundmann F."/>
            <person name="Kronenwerth M."/>
            <person name="Shi Y.M."/>
            <person name="Simonyi S."/>
            <person name="Grun P."/>
            <person name="Shapiro-Ilan D."/>
            <person name="Pidot S.J."/>
            <person name="Stinear T.P."/>
            <person name="Ebersberger I."/>
            <person name="Bode H.B."/>
        </authorList>
    </citation>
    <scope>NUCLEOTIDE SEQUENCE [LARGE SCALE GENOMIC DNA]</scope>
    <source>
        <strain evidence="2 3">DSM 17904</strain>
    </source>
</reference>
<evidence type="ECO:0000313" key="3">
    <source>
        <dbReference type="Proteomes" id="UP000222366"/>
    </source>
</evidence>
<name>A0A2D0KKX4_9GAMM</name>
<dbReference type="AlphaFoldDB" id="A0A2D0KKX4"/>
<gene>
    <name evidence="2" type="ORF">Xsto_03374</name>
</gene>
<evidence type="ECO:0000256" key="1">
    <source>
        <dbReference type="SAM" id="Phobius"/>
    </source>
</evidence>
<organism evidence="2 3">
    <name type="scientific">Xenorhabdus stockiae</name>
    <dbReference type="NCBI Taxonomy" id="351614"/>
    <lineage>
        <taxon>Bacteria</taxon>
        <taxon>Pseudomonadati</taxon>
        <taxon>Pseudomonadota</taxon>
        <taxon>Gammaproteobacteria</taxon>
        <taxon>Enterobacterales</taxon>
        <taxon>Morganellaceae</taxon>
        <taxon>Xenorhabdus</taxon>
    </lineage>
</organism>
<sequence>MKIINLIYHRMFNLIIMMLLTTTSISAFSSGYHPITIDNRTNYTITVYAPSVYAVCTYQPTEGNPVVITVGPGKKGTFTWEDKNSLNCFHAAKITGFKFITQDEKLLWSGRIGMIEVSPTLISGYYWTVFYSKQYCPANLREISEKTDGAPPPDYIRANFNSKPITIHSLNDTYNNQTGNFKDSDQGWTITLLQPPEGTKLEYAGDPKRWICW</sequence>
<keyword evidence="1" id="KW-0472">Membrane</keyword>
<protein>
    <submittedName>
        <fullName evidence="2">Uncharacterized protein</fullName>
    </submittedName>
</protein>
<accession>A0A2D0KKX4</accession>
<comment type="caution">
    <text evidence="2">The sequence shown here is derived from an EMBL/GenBank/DDBJ whole genome shotgun (WGS) entry which is preliminary data.</text>
</comment>
<dbReference type="RefSeq" id="WP_099108232.1">
    <property type="nucleotide sequence ID" value="NZ_CAWNRH010000113.1"/>
</dbReference>
<dbReference type="Proteomes" id="UP000222366">
    <property type="component" value="Unassembled WGS sequence"/>
</dbReference>
<dbReference type="EMBL" id="NJAJ01000038">
    <property type="protein sequence ID" value="PHM64038.1"/>
    <property type="molecule type" value="Genomic_DNA"/>
</dbReference>
<proteinExistence type="predicted"/>
<feature type="transmembrane region" description="Helical" evidence="1">
    <location>
        <begin position="12"/>
        <end position="32"/>
    </location>
</feature>
<keyword evidence="1" id="KW-1133">Transmembrane helix</keyword>
<keyword evidence="3" id="KW-1185">Reference proteome</keyword>
<evidence type="ECO:0000313" key="2">
    <source>
        <dbReference type="EMBL" id="PHM64038.1"/>
    </source>
</evidence>